<dbReference type="InterPro" id="IPR056471">
    <property type="entry name" value="HD-CE"/>
</dbReference>
<sequence>MENNQVFDNLYKRLKNELPYYLYYHCPEHTLSVMERAVFLAKKENLSNAEIYLIKVAALYHDAGFLIGREDHETKSCNLASKELPEYGFSKKEIKTICGMINATRIPQKTHNNYENIVADADLFYLGTEEYDFYSEKLYLELKHFNPKITDKEWVKIQLDFLKAHHFHTDYALKFLAPVKDKHFKNLARLWAKM</sequence>
<dbReference type="Proteomes" id="UP000198858">
    <property type="component" value="Chromosome I"/>
</dbReference>
<dbReference type="STRING" id="1250231.SAMN04488552_2145"/>
<organism evidence="2 3">
    <name type="scientific">Christiangramia echinicola</name>
    <dbReference type="NCBI Taxonomy" id="279359"/>
    <lineage>
        <taxon>Bacteria</taxon>
        <taxon>Pseudomonadati</taxon>
        <taxon>Bacteroidota</taxon>
        <taxon>Flavobacteriia</taxon>
        <taxon>Flavobacteriales</taxon>
        <taxon>Flavobacteriaceae</taxon>
        <taxon>Christiangramia</taxon>
    </lineage>
</organism>
<dbReference type="RefSeq" id="WP_089662520.1">
    <property type="nucleotide sequence ID" value="NZ_LT629745.1"/>
</dbReference>
<dbReference type="Pfam" id="PF24391">
    <property type="entry name" value="HD-CE"/>
    <property type="match status" value="1"/>
</dbReference>
<dbReference type="AlphaFoldDB" id="A0A1H1PK02"/>
<keyword evidence="3" id="KW-1185">Reference proteome</keyword>
<name>A0A1H1PK02_9FLAO</name>
<accession>A0A1H1PK02</accession>
<reference evidence="2 3" key="1">
    <citation type="submission" date="2016-10" db="EMBL/GenBank/DDBJ databases">
        <authorList>
            <person name="Varghese N."/>
            <person name="Submissions S."/>
        </authorList>
    </citation>
    <scope>NUCLEOTIDE SEQUENCE [LARGE SCALE GENOMIC DNA]</scope>
    <source>
        <strain evidence="2 3">Mar_2010_102</strain>
    </source>
</reference>
<dbReference type="SUPFAM" id="SSF109604">
    <property type="entry name" value="HD-domain/PDEase-like"/>
    <property type="match status" value="1"/>
</dbReference>
<proteinExistence type="predicted"/>
<dbReference type="InterPro" id="IPR003607">
    <property type="entry name" value="HD/PDEase_dom"/>
</dbReference>
<evidence type="ECO:0000313" key="2">
    <source>
        <dbReference type="EMBL" id="SDS11516.1"/>
    </source>
</evidence>
<dbReference type="Gene3D" id="1.10.3210.10">
    <property type="entry name" value="Hypothetical protein af1432"/>
    <property type="match status" value="1"/>
</dbReference>
<protein>
    <submittedName>
        <fullName evidence="2">HD domain-containing protein</fullName>
    </submittedName>
</protein>
<evidence type="ECO:0000259" key="1">
    <source>
        <dbReference type="Pfam" id="PF24391"/>
    </source>
</evidence>
<gene>
    <name evidence="2" type="ORF">SAMN04488552_2145</name>
</gene>
<dbReference type="CDD" id="cd00077">
    <property type="entry name" value="HDc"/>
    <property type="match status" value="1"/>
</dbReference>
<feature type="domain" description="HD-CE" evidence="1">
    <location>
        <begin position="25"/>
        <end position="75"/>
    </location>
</feature>
<dbReference type="EMBL" id="LT629745">
    <property type="protein sequence ID" value="SDS11516.1"/>
    <property type="molecule type" value="Genomic_DNA"/>
</dbReference>
<evidence type="ECO:0000313" key="3">
    <source>
        <dbReference type="Proteomes" id="UP000198858"/>
    </source>
</evidence>